<proteinExistence type="predicted"/>
<protein>
    <recommendedName>
        <fullName evidence="4">LVIVD repeat-containing protein</fullName>
    </recommendedName>
</protein>
<organism evidence="2 3">
    <name type="scientific">Fulvivirga marina</name>
    <dbReference type="NCBI Taxonomy" id="2494733"/>
    <lineage>
        <taxon>Bacteria</taxon>
        <taxon>Pseudomonadati</taxon>
        <taxon>Bacteroidota</taxon>
        <taxon>Cytophagia</taxon>
        <taxon>Cytophagales</taxon>
        <taxon>Fulvivirgaceae</taxon>
        <taxon>Fulvivirga</taxon>
    </lineage>
</organism>
<sequence>MKKGALIYFYCFWLLTFCCSCGDGSDSANINLSGQGGSMARFAISGNNLYVVGESSLLNYDITDPAHPSFNSEITLGFDIETIFPKGNYLFIGAQSGMHIFDVSDPENLVKLSTYSHIVNCDPVVVSGNYAYESLQAGCGSNSADQFEVIDITDPANPKQVGQYNDVDSPYGLGVVNNYIYLCEGEFGIKILNVQDPENIFLEKELAIDAYDVIVIDQDRLLLTSVDGIYQFDISDPITPQLISEIPVVE</sequence>
<accession>A0A937KC33</accession>
<name>A0A937KC33_9BACT</name>
<comment type="caution">
    <text evidence="2">The sequence shown here is derived from an EMBL/GenBank/DDBJ whole genome shotgun (WGS) entry which is preliminary data.</text>
</comment>
<keyword evidence="1" id="KW-0732">Signal</keyword>
<dbReference type="Proteomes" id="UP000614216">
    <property type="component" value="Unassembled WGS sequence"/>
</dbReference>
<feature type="chain" id="PRO_5038059858" description="LVIVD repeat-containing protein" evidence="1">
    <location>
        <begin position="23"/>
        <end position="250"/>
    </location>
</feature>
<evidence type="ECO:0000313" key="2">
    <source>
        <dbReference type="EMBL" id="MBL6444813.1"/>
    </source>
</evidence>
<evidence type="ECO:0000256" key="1">
    <source>
        <dbReference type="SAM" id="SignalP"/>
    </source>
</evidence>
<evidence type="ECO:0000313" key="3">
    <source>
        <dbReference type="Proteomes" id="UP000614216"/>
    </source>
</evidence>
<dbReference type="AlphaFoldDB" id="A0A937KC33"/>
<dbReference type="SUPFAM" id="SSF69322">
    <property type="entry name" value="Tricorn protease domain 2"/>
    <property type="match status" value="1"/>
</dbReference>
<dbReference type="RefSeq" id="WP_202854353.1">
    <property type="nucleotide sequence ID" value="NZ_JAEUGD010000001.1"/>
</dbReference>
<evidence type="ECO:0008006" key="4">
    <source>
        <dbReference type="Google" id="ProtNLM"/>
    </source>
</evidence>
<dbReference type="InterPro" id="IPR013211">
    <property type="entry name" value="LVIVD"/>
</dbReference>
<dbReference type="Pfam" id="PF08309">
    <property type="entry name" value="LVIVD"/>
    <property type="match status" value="4"/>
</dbReference>
<gene>
    <name evidence="2" type="ORF">JMN32_00730</name>
</gene>
<dbReference type="EMBL" id="JAEUGD010000001">
    <property type="protein sequence ID" value="MBL6444813.1"/>
    <property type="molecule type" value="Genomic_DNA"/>
</dbReference>
<keyword evidence="3" id="KW-1185">Reference proteome</keyword>
<reference evidence="2" key="1">
    <citation type="submission" date="2021-01" db="EMBL/GenBank/DDBJ databases">
        <title>Fulvivirga kasyanovii gen. nov., sp nov., a novel member of the phylum Bacteroidetes isolated from seawater in a mussel farm.</title>
        <authorList>
            <person name="Zhao L.-H."/>
            <person name="Wang Z.-J."/>
        </authorList>
    </citation>
    <scope>NUCLEOTIDE SEQUENCE</scope>
    <source>
        <strain evidence="2">29W222</strain>
    </source>
</reference>
<feature type="signal peptide" evidence="1">
    <location>
        <begin position="1"/>
        <end position="22"/>
    </location>
</feature>